<accession>A0ABU1TRR0</accession>
<feature type="domain" description="DUF6705" evidence="1">
    <location>
        <begin position="13"/>
        <end position="214"/>
    </location>
</feature>
<name>A0ABU1TRR0_9FLAO</name>
<dbReference type="EMBL" id="JAVDVI010000011">
    <property type="protein sequence ID" value="MDR6968561.1"/>
    <property type="molecule type" value="Genomic_DNA"/>
</dbReference>
<evidence type="ECO:0000313" key="3">
    <source>
        <dbReference type="Proteomes" id="UP001255185"/>
    </source>
</evidence>
<dbReference type="Proteomes" id="UP001255185">
    <property type="component" value="Unassembled WGS sequence"/>
</dbReference>
<proteinExistence type="predicted"/>
<evidence type="ECO:0000259" key="1">
    <source>
        <dbReference type="Pfam" id="PF20448"/>
    </source>
</evidence>
<gene>
    <name evidence="2" type="ORF">J2X31_002584</name>
</gene>
<dbReference type="InterPro" id="IPR046551">
    <property type="entry name" value="DUF6705"/>
</dbReference>
<reference evidence="2 3" key="1">
    <citation type="submission" date="2023-07" db="EMBL/GenBank/DDBJ databases">
        <title>Sorghum-associated microbial communities from plants grown in Nebraska, USA.</title>
        <authorList>
            <person name="Schachtman D."/>
        </authorList>
    </citation>
    <scope>NUCLEOTIDE SEQUENCE [LARGE SCALE GENOMIC DNA]</scope>
    <source>
        <strain evidence="2 3">3773</strain>
    </source>
</reference>
<organism evidence="2 3">
    <name type="scientific">Flavobacterium arsenatis</name>
    <dbReference type="NCBI Taxonomy" id="1484332"/>
    <lineage>
        <taxon>Bacteria</taxon>
        <taxon>Pseudomonadati</taxon>
        <taxon>Bacteroidota</taxon>
        <taxon>Flavobacteriia</taxon>
        <taxon>Flavobacteriales</taxon>
        <taxon>Flavobacteriaceae</taxon>
        <taxon>Flavobacterium</taxon>
    </lineage>
</organism>
<keyword evidence="3" id="KW-1185">Reference proteome</keyword>
<dbReference type="RefSeq" id="WP_310027165.1">
    <property type="nucleotide sequence ID" value="NZ_JAVDVI010000011.1"/>
</dbReference>
<dbReference type="Pfam" id="PF20448">
    <property type="entry name" value="DUF6705"/>
    <property type="match status" value="1"/>
</dbReference>
<evidence type="ECO:0000313" key="2">
    <source>
        <dbReference type="EMBL" id="MDR6968561.1"/>
    </source>
</evidence>
<protein>
    <recommendedName>
        <fullName evidence="1">DUF6705 domain-containing protein</fullName>
    </recommendedName>
</protein>
<comment type="caution">
    <text evidence="2">The sequence shown here is derived from an EMBL/GenBank/DDBJ whole genome shotgun (WGS) entry which is preliminary data.</text>
</comment>
<sequence length="214" mass="24461">MLNINDIIPKAIVTIVFLFTISMQAQFPILRTVSYSQTRLVNYSYQNGDYIKDTSDQLNSYIGTWKYFGTNKILTLKLVRINQFFSKIIPTSSYYYYIDQIVLTYKLEDNNGNIIFDNTNITPTNQFVIGNGIGSYLSGKEDANYINGIFQDFTTNVLVSRCEISKVATATGQPEKIFFKLFKNHSSYMSTPSNYQPGVTPFFSVPNNIELIKQ</sequence>